<dbReference type="RefSeq" id="WP_106140223.1">
    <property type="nucleotide sequence ID" value="NZ_PVTE01000027.1"/>
</dbReference>
<dbReference type="OrthoDB" id="1274419at2"/>
<proteinExistence type="predicted"/>
<feature type="transmembrane region" description="Helical" evidence="1">
    <location>
        <begin position="72"/>
        <end position="90"/>
    </location>
</feature>
<dbReference type="Proteomes" id="UP000238375">
    <property type="component" value="Unassembled WGS sequence"/>
</dbReference>
<dbReference type="GO" id="GO:0016020">
    <property type="term" value="C:membrane"/>
    <property type="evidence" value="ECO:0007669"/>
    <property type="project" value="InterPro"/>
</dbReference>
<feature type="transmembrane region" description="Helical" evidence="1">
    <location>
        <begin position="12"/>
        <end position="33"/>
    </location>
</feature>
<accession>A0A2T0S6V2</accession>
<keyword evidence="1" id="KW-0812">Transmembrane</keyword>
<name>A0A2T0S6V2_9BACT</name>
<comment type="caution">
    <text evidence="2">The sequence shown here is derived from an EMBL/GenBank/DDBJ whole genome shotgun (WGS) entry which is preliminary data.</text>
</comment>
<sequence length="126" mass="14141">MNQSLSRHRADYVGITGSVLCIIHCLITPVLVMTSALLNYESLRIGFLSLDYLFIVINVIAVWSASQRATSPIRWALWGFLALFALGLLLEDYSEWFEYMAYAASAGLVGTHLLNIRQCRATHAHH</sequence>
<evidence type="ECO:0000313" key="3">
    <source>
        <dbReference type="Proteomes" id="UP000238375"/>
    </source>
</evidence>
<dbReference type="GO" id="GO:0015097">
    <property type="term" value="F:mercury ion transmembrane transporter activity"/>
    <property type="evidence" value="ECO:0007669"/>
    <property type="project" value="InterPro"/>
</dbReference>
<evidence type="ECO:0000256" key="1">
    <source>
        <dbReference type="SAM" id="Phobius"/>
    </source>
</evidence>
<gene>
    <name evidence="2" type="ORF">CLV58_12764</name>
</gene>
<reference evidence="2 3" key="1">
    <citation type="submission" date="2018-03" db="EMBL/GenBank/DDBJ databases">
        <title>Genomic Encyclopedia of Archaeal and Bacterial Type Strains, Phase II (KMG-II): from individual species to whole genera.</title>
        <authorList>
            <person name="Goeker M."/>
        </authorList>
    </citation>
    <scope>NUCLEOTIDE SEQUENCE [LARGE SCALE GENOMIC DNA]</scope>
    <source>
        <strain evidence="2 3">DSM 28354</strain>
    </source>
</reference>
<organism evidence="2 3">
    <name type="scientific">Spirosoma oryzae</name>
    <dbReference type="NCBI Taxonomy" id="1469603"/>
    <lineage>
        <taxon>Bacteria</taxon>
        <taxon>Pseudomonadati</taxon>
        <taxon>Bacteroidota</taxon>
        <taxon>Cytophagia</taxon>
        <taxon>Cytophagales</taxon>
        <taxon>Cytophagaceae</taxon>
        <taxon>Spirosoma</taxon>
    </lineage>
</organism>
<keyword evidence="1" id="KW-0472">Membrane</keyword>
<feature type="transmembrane region" description="Helical" evidence="1">
    <location>
        <begin position="96"/>
        <end position="116"/>
    </location>
</feature>
<dbReference type="AlphaFoldDB" id="A0A2T0S6V2"/>
<feature type="transmembrane region" description="Helical" evidence="1">
    <location>
        <begin position="45"/>
        <end position="65"/>
    </location>
</feature>
<dbReference type="InterPro" id="IPR004891">
    <property type="entry name" value="Mercury-R_MerC"/>
</dbReference>
<dbReference type="EMBL" id="PVTE01000027">
    <property type="protein sequence ID" value="PRY29125.1"/>
    <property type="molecule type" value="Genomic_DNA"/>
</dbReference>
<dbReference type="Pfam" id="PF03203">
    <property type="entry name" value="MerC"/>
    <property type="match status" value="1"/>
</dbReference>
<evidence type="ECO:0000313" key="2">
    <source>
        <dbReference type="EMBL" id="PRY29125.1"/>
    </source>
</evidence>
<keyword evidence="1" id="KW-1133">Transmembrane helix</keyword>
<protein>
    <submittedName>
        <fullName evidence="2">MerC mercury resistance protein</fullName>
    </submittedName>
</protein>
<keyword evidence="3" id="KW-1185">Reference proteome</keyword>